<keyword evidence="3" id="KW-1185">Reference proteome</keyword>
<dbReference type="InterPro" id="IPR019734">
    <property type="entry name" value="TPR_rpt"/>
</dbReference>
<accession>A0A2U2BRT1</accession>
<proteinExistence type="predicted"/>
<feature type="repeat" description="TPR" evidence="1">
    <location>
        <begin position="192"/>
        <end position="225"/>
    </location>
</feature>
<dbReference type="SUPFAM" id="SSF48452">
    <property type="entry name" value="TPR-like"/>
    <property type="match status" value="1"/>
</dbReference>
<comment type="caution">
    <text evidence="2">The sequence shown here is derived from an EMBL/GenBank/DDBJ whole genome shotgun (WGS) entry which is preliminary data.</text>
</comment>
<dbReference type="Gene3D" id="1.25.40.10">
    <property type="entry name" value="Tetratricopeptide repeat domain"/>
    <property type="match status" value="1"/>
</dbReference>
<evidence type="ECO:0000256" key="1">
    <source>
        <dbReference type="PROSITE-ProRule" id="PRU00339"/>
    </source>
</evidence>
<gene>
    <name evidence="2" type="ORF">DDZ18_10955</name>
</gene>
<reference evidence="3" key="1">
    <citation type="submission" date="2018-05" db="EMBL/GenBank/DDBJ databases">
        <authorList>
            <person name="Liu B.-T."/>
        </authorList>
    </citation>
    <scope>NUCLEOTIDE SEQUENCE [LARGE SCALE GENOMIC DNA]</scope>
    <source>
        <strain evidence="3">WD6-1</strain>
    </source>
</reference>
<sequence length="563" mass="61658">MRSRRFSNQARAAWRRASSASGLGAGAEAASDMVRGTRGWLRNARRKPARRARGKRRGAALWRHARRAARFARSIRGLTAKPFMTDAATQTSPLDALRRARATEHLLKISAECRQLLVDGPPLGNLWAEVADRALEAGDDIAARDAALKLTEAAPEHPQSWLWLAGAHAALGDHAAALAAIEAQLQRHPNDAALHRRAGRAKLDLGQFAGAEASFRRALDIQPFDALSREGLAQARTFTPGDDDLAVMEDARLKLAEAPARDRGVLSYALAKAYEDVGEHEVAARRVAEAAAFYRDSAPFDIVGHEAGVDHMLETYDERFAGANDEAGLVDSRPVFIIAPPAAGASWLSRVLAAEDDVRALERGNGVFWMSAAPLGDQGPEALARALEQGGEENVLAQVGRTYARYVEERFGKIRRWIDPAALNEISGGAIGLSLPAARVVRITRDPRDLAWAILKRRFRRGRHWSYHADDIARVLAAQERLVGRWAQLFPDRILTVRYEDLATDLEDEIRRIAFFTGVDAEAALAEAWLTKALFERDPVGVHERAGSRFEPIEAALGRAGVV</sequence>
<dbReference type="EMBL" id="QEXV01000005">
    <property type="protein sequence ID" value="PWE16720.1"/>
    <property type="molecule type" value="Genomic_DNA"/>
</dbReference>
<dbReference type="InterPro" id="IPR027417">
    <property type="entry name" value="P-loop_NTPase"/>
</dbReference>
<name>A0A2U2BRT1_9PROT</name>
<dbReference type="Gene3D" id="3.40.50.300">
    <property type="entry name" value="P-loop containing nucleotide triphosphate hydrolases"/>
    <property type="match status" value="1"/>
</dbReference>
<dbReference type="Proteomes" id="UP000245168">
    <property type="component" value="Unassembled WGS sequence"/>
</dbReference>
<organism evidence="2 3">
    <name type="scientific">Marinicauda salina</name>
    <dbReference type="NCBI Taxonomy" id="2135793"/>
    <lineage>
        <taxon>Bacteria</taxon>
        <taxon>Pseudomonadati</taxon>
        <taxon>Pseudomonadota</taxon>
        <taxon>Alphaproteobacteria</taxon>
        <taxon>Maricaulales</taxon>
        <taxon>Maricaulaceae</taxon>
        <taxon>Marinicauda</taxon>
    </lineage>
</organism>
<keyword evidence="1" id="KW-0802">TPR repeat</keyword>
<evidence type="ECO:0000313" key="2">
    <source>
        <dbReference type="EMBL" id="PWE16720.1"/>
    </source>
</evidence>
<dbReference type="SMART" id="SM00028">
    <property type="entry name" value="TPR"/>
    <property type="match status" value="2"/>
</dbReference>
<dbReference type="SUPFAM" id="SSF52540">
    <property type="entry name" value="P-loop containing nucleoside triphosphate hydrolases"/>
    <property type="match status" value="1"/>
</dbReference>
<protein>
    <submittedName>
        <fullName evidence="2">Uncharacterized protein</fullName>
    </submittedName>
</protein>
<dbReference type="Pfam" id="PF13428">
    <property type="entry name" value="TPR_14"/>
    <property type="match status" value="1"/>
</dbReference>
<evidence type="ECO:0000313" key="3">
    <source>
        <dbReference type="Proteomes" id="UP000245168"/>
    </source>
</evidence>
<dbReference type="InterPro" id="IPR011990">
    <property type="entry name" value="TPR-like_helical_dom_sf"/>
</dbReference>
<dbReference type="AlphaFoldDB" id="A0A2U2BRT1"/>
<dbReference type="PROSITE" id="PS50005">
    <property type="entry name" value="TPR"/>
    <property type="match status" value="1"/>
</dbReference>
<dbReference type="Pfam" id="PF13469">
    <property type="entry name" value="Sulfotransfer_3"/>
    <property type="match status" value="1"/>
</dbReference>